<dbReference type="EMBL" id="JAAIUW010000001">
    <property type="protein sequence ID" value="KAF7844492.1"/>
    <property type="molecule type" value="Genomic_DNA"/>
</dbReference>
<keyword evidence="2" id="KW-1185">Reference proteome</keyword>
<protein>
    <submittedName>
        <fullName evidence="1">Uncharacterized protein</fullName>
    </submittedName>
</protein>
<sequence length="19" mass="2202">MADPEGWRPGDLSKKTIWD</sequence>
<reference evidence="1" key="1">
    <citation type="submission" date="2020-09" db="EMBL/GenBank/DDBJ databases">
        <title>Genome-Enabled Discovery of Anthraquinone Biosynthesis in Senna tora.</title>
        <authorList>
            <person name="Kang S.-H."/>
            <person name="Pandey R.P."/>
            <person name="Lee C.-M."/>
            <person name="Sim J.-S."/>
            <person name="Jeong J.-T."/>
            <person name="Choi B.-S."/>
            <person name="Jung M."/>
            <person name="Ginzburg D."/>
            <person name="Zhao K."/>
            <person name="Won S.Y."/>
            <person name="Oh T.-J."/>
            <person name="Yu Y."/>
            <person name="Kim N.-H."/>
            <person name="Lee O.R."/>
            <person name="Lee T.-H."/>
            <person name="Bashyal P."/>
            <person name="Kim T.-S."/>
            <person name="Lee W.-H."/>
            <person name="Kawkins C."/>
            <person name="Kim C.-K."/>
            <person name="Kim J.S."/>
            <person name="Ahn B.O."/>
            <person name="Rhee S.Y."/>
            <person name="Sohng J.K."/>
        </authorList>
    </citation>
    <scope>NUCLEOTIDE SEQUENCE</scope>
    <source>
        <tissue evidence="1">Leaf</tissue>
    </source>
</reference>
<dbReference type="Proteomes" id="UP000634136">
    <property type="component" value="Unassembled WGS sequence"/>
</dbReference>
<evidence type="ECO:0000313" key="2">
    <source>
        <dbReference type="Proteomes" id="UP000634136"/>
    </source>
</evidence>
<name>A0A834XHV2_9FABA</name>
<proteinExistence type="predicted"/>
<evidence type="ECO:0000313" key="1">
    <source>
        <dbReference type="EMBL" id="KAF7844492.1"/>
    </source>
</evidence>
<comment type="caution">
    <text evidence="1">The sequence shown here is derived from an EMBL/GenBank/DDBJ whole genome shotgun (WGS) entry which is preliminary data.</text>
</comment>
<organism evidence="1 2">
    <name type="scientific">Senna tora</name>
    <dbReference type="NCBI Taxonomy" id="362788"/>
    <lineage>
        <taxon>Eukaryota</taxon>
        <taxon>Viridiplantae</taxon>
        <taxon>Streptophyta</taxon>
        <taxon>Embryophyta</taxon>
        <taxon>Tracheophyta</taxon>
        <taxon>Spermatophyta</taxon>
        <taxon>Magnoliopsida</taxon>
        <taxon>eudicotyledons</taxon>
        <taxon>Gunneridae</taxon>
        <taxon>Pentapetalae</taxon>
        <taxon>rosids</taxon>
        <taxon>fabids</taxon>
        <taxon>Fabales</taxon>
        <taxon>Fabaceae</taxon>
        <taxon>Caesalpinioideae</taxon>
        <taxon>Cassia clade</taxon>
        <taxon>Senna</taxon>
    </lineage>
</organism>
<gene>
    <name evidence="1" type="ORF">G2W53_001397</name>
</gene>
<dbReference type="AlphaFoldDB" id="A0A834XHV2"/>
<accession>A0A834XHV2</accession>